<feature type="transmembrane region" description="Helical" evidence="6">
    <location>
        <begin position="94"/>
        <end position="115"/>
    </location>
</feature>
<evidence type="ECO:0000256" key="1">
    <source>
        <dbReference type="ARBA" id="ARBA00004651"/>
    </source>
</evidence>
<dbReference type="InterPro" id="IPR000620">
    <property type="entry name" value="EamA_dom"/>
</dbReference>
<feature type="transmembrane region" description="Helical" evidence="6">
    <location>
        <begin position="211"/>
        <end position="234"/>
    </location>
</feature>
<dbReference type="InterPro" id="IPR037185">
    <property type="entry name" value="EmrE-like"/>
</dbReference>
<dbReference type="SUPFAM" id="SSF103481">
    <property type="entry name" value="Multidrug resistance efflux transporter EmrE"/>
    <property type="match status" value="2"/>
</dbReference>
<feature type="transmembrane region" description="Helical" evidence="6">
    <location>
        <begin position="127"/>
        <end position="143"/>
    </location>
</feature>
<evidence type="ECO:0000259" key="7">
    <source>
        <dbReference type="Pfam" id="PF00892"/>
    </source>
</evidence>
<keyword evidence="9" id="KW-1185">Reference proteome</keyword>
<dbReference type="STRING" id="1244531.CIG2463D_0932"/>
<dbReference type="KEGG" id="caj:CIG1485E_0932"/>
<keyword evidence="2" id="KW-1003">Cell membrane</keyword>
<name>A0A076F963_9BACT</name>
<feature type="transmembrane region" description="Helical" evidence="6">
    <location>
        <begin position="267"/>
        <end position="285"/>
    </location>
</feature>
<evidence type="ECO:0000256" key="4">
    <source>
        <dbReference type="ARBA" id="ARBA00022989"/>
    </source>
</evidence>
<comment type="subcellular location">
    <subcellularLocation>
        <location evidence="1">Cell membrane</location>
        <topology evidence="1">Multi-pass membrane protein</topology>
    </subcellularLocation>
</comment>
<proteinExistence type="predicted"/>
<dbReference type="InterPro" id="IPR050638">
    <property type="entry name" value="AA-Vitamin_Transporters"/>
</dbReference>
<dbReference type="Pfam" id="PF00892">
    <property type="entry name" value="EamA"/>
    <property type="match status" value="2"/>
</dbReference>
<keyword evidence="4 6" id="KW-1133">Transmembrane helix</keyword>
<dbReference type="AlphaFoldDB" id="A0A076F963"/>
<gene>
    <name evidence="8" type="ORF">CIG1485E_0932</name>
</gene>
<dbReference type="GO" id="GO:0005886">
    <property type="term" value="C:plasma membrane"/>
    <property type="evidence" value="ECO:0007669"/>
    <property type="project" value="UniProtKB-SubCell"/>
</dbReference>
<dbReference type="HOGENOM" id="CLU_033863_4_2_7"/>
<reference evidence="9" key="1">
    <citation type="journal article" date="2014" name="Genome Announc.">
        <title>Complete Genome Sequence of Campylobacter iguaniorum Strain 1485ET, Isolated from a Bearded Dragon (Pogona vitticeps).</title>
        <authorList>
            <person name="Gilbert M.J."/>
            <person name="Miller W.G."/>
            <person name="Yee E."/>
            <person name="Kik M."/>
            <person name="Wagenaar J.A."/>
            <person name="Duim B."/>
        </authorList>
    </citation>
    <scope>NUCLEOTIDE SEQUENCE [LARGE SCALE GENOMIC DNA]</scope>
    <source>
        <strain evidence="9">1485E</strain>
    </source>
</reference>
<organism evidence="8 9">
    <name type="scientific">Campylobacter iguaniorum</name>
    <dbReference type="NCBI Taxonomy" id="1244531"/>
    <lineage>
        <taxon>Bacteria</taxon>
        <taxon>Pseudomonadati</taxon>
        <taxon>Campylobacterota</taxon>
        <taxon>Epsilonproteobacteria</taxon>
        <taxon>Campylobacterales</taxon>
        <taxon>Campylobacteraceae</taxon>
        <taxon>Campylobacter</taxon>
    </lineage>
</organism>
<feature type="transmembrane region" description="Helical" evidence="6">
    <location>
        <begin position="155"/>
        <end position="173"/>
    </location>
</feature>
<dbReference type="Proteomes" id="UP000028486">
    <property type="component" value="Chromosome"/>
</dbReference>
<dbReference type="RefSeq" id="WP_038454254.1">
    <property type="nucleotide sequence ID" value="NZ_CP009043.1"/>
</dbReference>
<feature type="domain" description="EamA" evidence="7">
    <location>
        <begin position="156"/>
        <end position="285"/>
    </location>
</feature>
<keyword evidence="3 6" id="KW-0812">Transmembrane</keyword>
<feature type="transmembrane region" description="Helical" evidence="6">
    <location>
        <begin position="7"/>
        <end position="26"/>
    </location>
</feature>
<dbReference type="PATRIC" id="fig|1244531.5.peg.932"/>
<feature type="transmembrane region" description="Helical" evidence="6">
    <location>
        <begin position="38"/>
        <end position="56"/>
    </location>
</feature>
<evidence type="ECO:0000256" key="6">
    <source>
        <dbReference type="SAM" id="Phobius"/>
    </source>
</evidence>
<evidence type="ECO:0000313" key="8">
    <source>
        <dbReference type="EMBL" id="AII14770.1"/>
    </source>
</evidence>
<accession>A0A076F963</accession>
<feature type="transmembrane region" description="Helical" evidence="6">
    <location>
        <begin position="241"/>
        <end position="261"/>
    </location>
</feature>
<evidence type="ECO:0000256" key="5">
    <source>
        <dbReference type="ARBA" id="ARBA00023136"/>
    </source>
</evidence>
<dbReference type="OrthoDB" id="9782878at2"/>
<dbReference type="PANTHER" id="PTHR32322">
    <property type="entry name" value="INNER MEMBRANE TRANSPORTER"/>
    <property type="match status" value="1"/>
</dbReference>
<dbReference type="PANTHER" id="PTHR32322:SF18">
    <property type="entry name" value="S-ADENOSYLMETHIONINE_S-ADENOSYLHOMOCYSTEINE TRANSPORTER"/>
    <property type="match status" value="1"/>
</dbReference>
<feature type="transmembrane region" description="Helical" evidence="6">
    <location>
        <begin position="180"/>
        <end position="199"/>
    </location>
</feature>
<protein>
    <submittedName>
        <fullName evidence="8">Hypothetical membrane protein, putative permease (EamA domain)</fullName>
    </submittedName>
</protein>
<dbReference type="eggNOG" id="COG0697">
    <property type="taxonomic scope" value="Bacteria"/>
</dbReference>
<keyword evidence="5 6" id="KW-0472">Membrane</keyword>
<evidence type="ECO:0000256" key="3">
    <source>
        <dbReference type="ARBA" id="ARBA00022692"/>
    </source>
</evidence>
<evidence type="ECO:0000256" key="2">
    <source>
        <dbReference type="ARBA" id="ARBA00022475"/>
    </source>
</evidence>
<sequence length="293" mass="32705">MSLGKNIFYVLLFISMVFWGGSWVNMKILVNYSNPFDLIFIRFGISALAMIPVILAMKHSFKIDLKSLFVAILTGFCLVFYMFCFYYGTKYGTASLGGAMVTTMIPIITFVFLAILGARKVSKKDGFALLLGALGVLVMLRIWEFNTANLLAPQNIYYILAAITWAILTIISAKSKISPIVFTFYLYIATSFIDAVLFVKFDEISFGEFDYIFWINMALISLGATVFANAFYFLGVTKLGAAEVSSFVFFVPFSAIILSYSFLGEKIGASIIIGTVLTILAIKILNNIKFRRK</sequence>
<evidence type="ECO:0000313" key="9">
    <source>
        <dbReference type="Proteomes" id="UP000028486"/>
    </source>
</evidence>
<feature type="domain" description="EamA" evidence="7">
    <location>
        <begin position="9"/>
        <end position="140"/>
    </location>
</feature>
<feature type="transmembrane region" description="Helical" evidence="6">
    <location>
        <begin position="68"/>
        <end position="88"/>
    </location>
</feature>
<dbReference type="EMBL" id="CP009043">
    <property type="protein sequence ID" value="AII14770.1"/>
    <property type="molecule type" value="Genomic_DNA"/>
</dbReference>